<keyword evidence="2" id="KW-1185">Reference proteome</keyword>
<evidence type="ECO:0000313" key="1">
    <source>
        <dbReference type="EMBL" id="AVR94346.1"/>
    </source>
</evidence>
<evidence type="ECO:0008006" key="3">
    <source>
        <dbReference type="Google" id="ProtNLM"/>
    </source>
</evidence>
<dbReference type="RefSeq" id="WP_107139697.1">
    <property type="nucleotide sequence ID" value="NZ_CP028324.1"/>
</dbReference>
<dbReference type="KEGG" id="masz:C9I28_00445"/>
<organism evidence="1 2">
    <name type="scientific">Pseudoduganella armeniaca</name>
    <dbReference type="NCBI Taxonomy" id="2072590"/>
    <lineage>
        <taxon>Bacteria</taxon>
        <taxon>Pseudomonadati</taxon>
        <taxon>Pseudomonadota</taxon>
        <taxon>Betaproteobacteria</taxon>
        <taxon>Burkholderiales</taxon>
        <taxon>Oxalobacteraceae</taxon>
        <taxon>Telluria group</taxon>
        <taxon>Pseudoduganella</taxon>
    </lineage>
</organism>
<evidence type="ECO:0000313" key="2">
    <source>
        <dbReference type="Proteomes" id="UP000240505"/>
    </source>
</evidence>
<reference evidence="1 2" key="1">
    <citation type="submission" date="2018-03" db="EMBL/GenBank/DDBJ databases">
        <title>Massilia armeniaca sp. nov., isolated from desert soil.</title>
        <authorList>
            <person name="Huang H."/>
            <person name="Ren M."/>
        </authorList>
    </citation>
    <scope>NUCLEOTIDE SEQUENCE [LARGE SCALE GENOMIC DNA]</scope>
    <source>
        <strain evidence="1 2">ZMN-3</strain>
    </source>
</reference>
<dbReference type="OrthoDB" id="8759812at2"/>
<name>A0A2R4C403_9BURK</name>
<gene>
    <name evidence="1" type="ORF">C9I28_00445</name>
</gene>
<sequence length="145" mass="15177">MEQTDDRDEGAALDGTPAAAARLLAELAELAGQQHAGTPVLELMVGEIVTFASVAHDTASLTVTARLPPCGQSGYLPAGVALQDRLGRDGIECRWHADEGCYVAVRSVALATLRDERSLMDAILDTADAARDWHAQLTAGRGPAA</sequence>
<dbReference type="AlphaFoldDB" id="A0A2R4C403"/>
<dbReference type="Proteomes" id="UP000240505">
    <property type="component" value="Chromosome"/>
</dbReference>
<protein>
    <recommendedName>
        <fullName evidence="3">Type III secretion system chaperone</fullName>
    </recommendedName>
</protein>
<dbReference type="EMBL" id="CP028324">
    <property type="protein sequence ID" value="AVR94346.1"/>
    <property type="molecule type" value="Genomic_DNA"/>
</dbReference>
<proteinExistence type="predicted"/>
<accession>A0A2R4C403</accession>